<keyword evidence="3" id="KW-0233">DNA recombination</keyword>
<keyword evidence="1" id="KW-0229">DNA integration</keyword>
<dbReference type="Gene3D" id="1.10.443.10">
    <property type="entry name" value="Intergrase catalytic core"/>
    <property type="match status" value="1"/>
</dbReference>
<dbReference type="InterPro" id="IPR050090">
    <property type="entry name" value="Tyrosine_recombinase_XerCD"/>
</dbReference>
<dbReference type="InterPro" id="IPR013762">
    <property type="entry name" value="Integrase-like_cat_sf"/>
</dbReference>
<dbReference type="Pfam" id="PF12167">
    <property type="entry name" value="Arm-DNA-bind_2"/>
    <property type="match status" value="1"/>
</dbReference>
<dbReference type="InterPro" id="IPR002104">
    <property type="entry name" value="Integrase_catalytic"/>
</dbReference>
<evidence type="ECO:0000256" key="1">
    <source>
        <dbReference type="ARBA" id="ARBA00022908"/>
    </source>
</evidence>
<evidence type="ECO:0000256" key="2">
    <source>
        <dbReference type="ARBA" id="ARBA00023125"/>
    </source>
</evidence>
<evidence type="ECO:0000256" key="3">
    <source>
        <dbReference type="ARBA" id="ARBA00023172"/>
    </source>
</evidence>
<dbReference type="Pfam" id="PF00589">
    <property type="entry name" value="Phage_integrase"/>
    <property type="match status" value="1"/>
</dbReference>
<evidence type="ECO:0000256" key="4">
    <source>
        <dbReference type="PROSITE-ProRule" id="PRU01248"/>
    </source>
</evidence>
<comment type="caution">
    <text evidence="7">The sequence shown here is derived from an EMBL/GenBank/DDBJ whole genome shotgun (WGS) entry which is preliminary data.</text>
</comment>
<accession>A0ABX0MA59</accession>
<protein>
    <submittedName>
        <fullName evidence="7">DUF3596 domain-containing protein</fullName>
    </submittedName>
</protein>
<dbReference type="InterPro" id="IPR022000">
    <property type="entry name" value="Min27-like_integrase_DNA_bind"/>
</dbReference>
<name>A0ABX0MA59_9BURK</name>
<dbReference type="InterPro" id="IPR010998">
    <property type="entry name" value="Integrase_recombinase_N"/>
</dbReference>
<dbReference type="InterPro" id="IPR011010">
    <property type="entry name" value="DNA_brk_join_enz"/>
</dbReference>
<dbReference type="PROSITE" id="PS51900">
    <property type="entry name" value="CB"/>
    <property type="match status" value="1"/>
</dbReference>
<dbReference type="InterPro" id="IPR044068">
    <property type="entry name" value="CB"/>
</dbReference>
<evidence type="ECO:0000259" key="6">
    <source>
        <dbReference type="PROSITE" id="PS51900"/>
    </source>
</evidence>
<gene>
    <name evidence="7" type="ORF">F1609_28450</name>
</gene>
<dbReference type="Proteomes" id="UP000819052">
    <property type="component" value="Unassembled WGS sequence"/>
</dbReference>
<dbReference type="Gene3D" id="1.10.150.130">
    <property type="match status" value="1"/>
</dbReference>
<feature type="domain" description="Tyr recombinase" evidence="5">
    <location>
        <begin position="202"/>
        <end position="392"/>
    </location>
</feature>
<dbReference type="PANTHER" id="PTHR30349">
    <property type="entry name" value="PHAGE INTEGRASE-RELATED"/>
    <property type="match status" value="1"/>
</dbReference>
<sequence length="404" mass="46122">MDRDVGKPIAGTGVELRKGSKTESIRIVFHYRGMRCREALALAHTKTNIAYAVRLRGEILNAIGRGSFSYANYFPDSPNCKIFMEQTDKLPVSIPTVGELLHDYLNLAKRNLALSTFNCYDANTKLHLLPRWESTPVTEVTVRELRSWIKAFTCKRKTLQLILTPFRNTFEQALDDQLIDANPFDVIRLNKILARTQLKSEFKAAPFDIDEIEAILDACDRPQERNMFQLAFSTGMRPSEYIALTWRAVSFREMRVSVEAAFVDGEAKDTAKTDAGLRQIDLRNGALTALQAQTSFTGNGQELVFHNPTYGAQWEGDKPIHRRWRRILKQASVHYRNPYQTRHTFASSLLMLGELPLYVASQMGHTDTTMITTMITRTYGKWIRSGLDDGKRERLLKMYARTGQ</sequence>
<reference evidence="7 8" key="1">
    <citation type="submission" date="2019-09" db="EMBL/GenBank/DDBJ databases">
        <title>Taxonomy of Antarctic Massilia spp.: description of Massilia rubra sp. nov., Massilia aquatica sp. nov., Massilia mucilaginosa sp. nov., Massilia frigida sp. nov. isolated from streams, lakes and regoliths.</title>
        <authorList>
            <person name="Holochova P."/>
            <person name="Sedlacek I."/>
            <person name="Kralova S."/>
            <person name="Maslanova I."/>
            <person name="Busse H.-J."/>
            <person name="Stankova E."/>
            <person name="Vrbovska V."/>
            <person name="Kovarovic V."/>
            <person name="Bartak M."/>
            <person name="Svec P."/>
            <person name="Pantucek R."/>
        </authorList>
    </citation>
    <scope>NUCLEOTIDE SEQUENCE [LARGE SCALE GENOMIC DNA]</scope>
    <source>
        <strain evidence="7 8">CCM 8693</strain>
    </source>
</reference>
<evidence type="ECO:0000313" key="8">
    <source>
        <dbReference type="Proteomes" id="UP000819052"/>
    </source>
</evidence>
<dbReference type="PANTHER" id="PTHR30349:SF36">
    <property type="entry name" value="PROPHAGE INTEGRASE INTR-RELATED"/>
    <property type="match status" value="1"/>
</dbReference>
<dbReference type="EMBL" id="VVIW01000026">
    <property type="protein sequence ID" value="NHZ44066.1"/>
    <property type="molecule type" value="Genomic_DNA"/>
</dbReference>
<dbReference type="SUPFAM" id="SSF56349">
    <property type="entry name" value="DNA breaking-rejoining enzymes"/>
    <property type="match status" value="1"/>
</dbReference>
<organism evidence="7 8">
    <name type="scientific">Massilia aquatica</name>
    <dbReference type="NCBI Taxonomy" id="2609000"/>
    <lineage>
        <taxon>Bacteria</taxon>
        <taxon>Pseudomonadati</taxon>
        <taxon>Pseudomonadota</taxon>
        <taxon>Betaproteobacteria</taxon>
        <taxon>Burkholderiales</taxon>
        <taxon>Oxalobacteraceae</taxon>
        <taxon>Telluria group</taxon>
        <taxon>Massilia</taxon>
    </lineage>
</organism>
<dbReference type="PROSITE" id="PS51898">
    <property type="entry name" value="TYR_RECOMBINASE"/>
    <property type="match status" value="1"/>
</dbReference>
<evidence type="ECO:0000313" key="7">
    <source>
        <dbReference type="EMBL" id="NHZ44066.1"/>
    </source>
</evidence>
<keyword evidence="8" id="KW-1185">Reference proteome</keyword>
<dbReference type="CDD" id="cd01189">
    <property type="entry name" value="INT_ICEBs1_C_like"/>
    <property type="match status" value="1"/>
</dbReference>
<evidence type="ECO:0000259" key="5">
    <source>
        <dbReference type="PROSITE" id="PS51898"/>
    </source>
</evidence>
<keyword evidence="2 4" id="KW-0238">DNA-binding</keyword>
<proteinExistence type="predicted"/>
<feature type="domain" description="Core-binding (CB)" evidence="6">
    <location>
        <begin position="95"/>
        <end position="174"/>
    </location>
</feature>